<dbReference type="GO" id="GO:0006289">
    <property type="term" value="P:nucleotide-excision repair"/>
    <property type="evidence" value="ECO:0007669"/>
    <property type="project" value="InterPro"/>
</dbReference>
<evidence type="ECO:0000259" key="8">
    <source>
        <dbReference type="PROSITE" id="PS50858"/>
    </source>
</evidence>
<evidence type="ECO:0000256" key="5">
    <source>
        <dbReference type="ARBA" id="ARBA00023163"/>
    </source>
</evidence>
<dbReference type="SUPFAM" id="SSF140383">
    <property type="entry name" value="BSD domain-like"/>
    <property type="match status" value="1"/>
</dbReference>
<dbReference type="InterPro" id="IPR005607">
    <property type="entry name" value="BSD_dom"/>
</dbReference>
<dbReference type="InterPro" id="IPR027079">
    <property type="entry name" value="Tfb1/GTF2H1"/>
</dbReference>
<evidence type="ECO:0000256" key="6">
    <source>
        <dbReference type="ARBA" id="ARBA00023242"/>
    </source>
</evidence>
<accession>A0A433DD54</accession>
<feature type="domain" description="BSD" evidence="8">
    <location>
        <begin position="239"/>
        <end position="291"/>
    </location>
</feature>
<evidence type="ECO:0000256" key="3">
    <source>
        <dbReference type="ARBA" id="ARBA00022737"/>
    </source>
</evidence>
<dbReference type="InterPro" id="IPR035925">
    <property type="entry name" value="BSD_dom_sf"/>
</dbReference>
<keyword evidence="4" id="KW-0805">Transcription regulation</keyword>
<feature type="region of interest" description="Disordered" evidence="7">
    <location>
        <begin position="126"/>
        <end position="158"/>
    </location>
</feature>
<dbReference type="Gene3D" id="6.10.140.1200">
    <property type="match status" value="1"/>
</dbReference>
<proteinExistence type="inferred from homology"/>
<dbReference type="InterPro" id="IPR011993">
    <property type="entry name" value="PH-like_dom_sf"/>
</dbReference>
<dbReference type="Pfam" id="PF08567">
    <property type="entry name" value="PH_TFIIH"/>
    <property type="match status" value="1"/>
</dbReference>
<sequence>MMIVIFRRRPCIHFLSSRAMLDPNEQIVLKAAVSYKKNKGTLTVTSKRVGWAAIGAKAFSISVPFANIKAQMQSLPNAAKVMLKLTTTSTDSNSPADNNYTFEFSGPKALQERDAFKDLITQNLTRIRGSSPSTPSNTASPATTPAPSPLPAPVLGGLPGGLSSEIQARLSLLSKNKELQSLHQELVMTTKTVTEAEFWESPYVKRIRQQQLKKDQAVAEGQQKGRSSQMVNLLPGTQEGADVKYTLTSQNIHDIFAQYPSVKRGYDVNVPDKLSEEQFWKRFLASQFFHRSRAGIRATTVPKDDLFDKCMAEEDEENTSVPKSLNATNIHRLIDLASTEEDHVHGGNSPDLTMVPGRTAQSLPLIRRFNRHAMQNKIENEILIEDLEAPEPPNKIVLDIQDTRRYFESQSGGAAANVLESKDSMEVLKDFAQKAMEWQPDITQRLIGKTPAERVMHELTGVIRKKLTRARAKESDAKLPVSIQHKLTAYQSATNEILRHFWASAEPNYRADKNARMVEALRKQQEKARELLALAGPEDNERMIGPVTRAVDKALAEGRKKVLQKKIAPGVAR</sequence>
<keyword evidence="5" id="KW-0804">Transcription</keyword>
<dbReference type="AlphaFoldDB" id="A0A433DD54"/>
<evidence type="ECO:0000256" key="7">
    <source>
        <dbReference type="SAM" id="MobiDB-lite"/>
    </source>
</evidence>
<feature type="compositionally biased region" description="Low complexity" evidence="7">
    <location>
        <begin position="130"/>
        <end position="143"/>
    </location>
</feature>
<organism evidence="9 10">
    <name type="scientific">Jimgerdemannia flammicorona</name>
    <dbReference type="NCBI Taxonomy" id="994334"/>
    <lineage>
        <taxon>Eukaryota</taxon>
        <taxon>Fungi</taxon>
        <taxon>Fungi incertae sedis</taxon>
        <taxon>Mucoromycota</taxon>
        <taxon>Mucoromycotina</taxon>
        <taxon>Endogonomycetes</taxon>
        <taxon>Endogonales</taxon>
        <taxon>Endogonaceae</taxon>
        <taxon>Jimgerdemannia</taxon>
    </lineage>
</organism>
<dbReference type="PROSITE" id="PS50858">
    <property type="entry name" value="BSD"/>
    <property type="match status" value="1"/>
</dbReference>
<dbReference type="EMBL" id="RBNI01002963">
    <property type="protein sequence ID" value="RUP48790.1"/>
    <property type="molecule type" value="Genomic_DNA"/>
</dbReference>
<dbReference type="Gene3D" id="2.30.29.30">
    <property type="entry name" value="Pleckstrin-homology domain (PH domain)/Phosphotyrosine-binding domain (PTB)"/>
    <property type="match status" value="1"/>
</dbReference>
<name>A0A433DD54_9FUNG</name>
<keyword evidence="6" id="KW-0539">Nucleus</keyword>
<dbReference type="InterPro" id="IPR013876">
    <property type="entry name" value="TFIIH_BTF_p62_N"/>
</dbReference>
<dbReference type="GO" id="GO:0000439">
    <property type="term" value="C:transcription factor TFIIH core complex"/>
    <property type="evidence" value="ECO:0007669"/>
    <property type="project" value="InterPro"/>
</dbReference>
<evidence type="ECO:0000256" key="4">
    <source>
        <dbReference type="ARBA" id="ARBA00023015"/>
    </source>
</evidence>
<evidence type="ECO:0000313" key="9">
    <source>
        <dbReference type="EMBL" id="RUP48790.1"/>
    </source>
</evidence>
<dbReference type="OrthoDB" id="360521at2759"/>
<protein>
    <recommendedName>
        <fullName evidence="8">BSD domain-containing protein</fullName>
    </recommendedName>
</protein>
<gene>
    <name evidence="9" type="ORF">BC936DRAFT_143970</name>
</gene>
<dbReference type="PANTHER" id="PTHR12856">
    <property type="entry name" value="TRANSCRIPTION INITIATION FACTOR IIH-RELATED"/>
    <property type="match status" value="1"/>
</dbReference>
<evidence type="ECO:0000313" key="10">
    <source>
        <dbReference type="Proteomes" id="UP000268093"/>
    </source>
</evidence>
<dbReference type="CDD" id="cd13229">
    <property type="entry name" value="PH_TFIIH"/>
    <property type="match status" value="1"/>
</dbReference>
<keyword evidence="10" id="KW-1185">Reference proteome</keyword>
<reference evidence="9 10" key="1">
    <citation type="journal article" date="2018" name="New Phytol.">
        <title>Phylogenomics of Endogonaceae and evolution of mycorrhizas within Mucoromycota.</title>
        <authorList>
            <person name="Chang Y."/>
            <person name="Desiro A."/>
            <person name="Na H."/>
            <person name="Sandor L."/>
            <person name="Lipzen A."/>
            <person name="Clum A."/>
            <person name="Barry K."/>
            <person name="Grigoriev I.V."/>
            <person name="Martin F.M."/>
            <person name="Stajich J.E."/>
            <person name="Smith M.E."/>
            <person name="Bonito G."/>
            <person name="Spatafora J.W."/>
        </authorList>
    </citation>
    <scope>NUCLEOTIDE SEQUENCE [LARGE SCALE GENOMIC DNA]</scope>
    <source>
        <strain evidence="9 10">GMNB39</strain>
    </source>
</reference>
<keyword evidence="3" id="KW-0677">Repeat</keyword>
<dbReference type="Proteomes" id="UP000268093">
    <property type="component" value="Unassembled WGS sequence"/>
</dbReference>
<comment type="caution">
    <text evidence="9">The sequence shown here is derived from an EMBL/GenBank/DDBJ whole genome shotgun (WGS) entry which is preliminary data.</text>
</comment>
<dbReference type="SUPFAM" id="SSF50729">
    <property type="entry name" value="PH domain-like"/>
    <property type="match status" value="1"/>
</dbReference>
<evidence type="ECO:0000256" key="1">
    <source>
        <dbReference type="ARBA" id="ARBA00004123"/>
    </source>
</evidence>
<dbReference type="GO" id="GO:0006351">
    <property type="term" value="P:DNA-templated transcription"/>
    <property type="evidence" value="ECO:0007669"/>
    <property type="project" value="InterPro"/>
</dbReference>
<evidence type="ECO:0000256" key="2">
    <source>
        <dbReference type="ARBA" id="ARBA00009448"/>
    </source>
</evidence>
<dbReference type="Pfam" id="PF03909">
    <property type="entry name" value="BSD"/>
    <property type="match status" value="1"/>
</dbReference>
<dbReference type="SMART" id="SM00751">
    <property type="entry name" value="BSD"/>
    <property type="match status" value="1"/>
</dbReference>
<comment type="subcellular location">
    <subcellularLocation>
        <location evidence="1">Nucleus</location>
    </subcellularLocation>
</comment>
<comment type="similarity">
    <text evidence="2">Belongs to the TFB1 family.</text>
</comment>